<gene>
    <name evidence="1" type="ORF">JI741_00190</name>
</gene>
<keyword evidence="1" id="KW-0808">Transferase</keyword>
<keyword evidence="2" id="KW-1185">Reference proteome</keyword>
<evidence type="ECO:0000313" key="1">
    <source>
        <dbReference type="EMBL" id="MBL0739606.1"/>
    </source>
</evidence>
<dbReference type="InterPro" id="IPR042099">
    <property type="entry name" value="ANL_N_sf"/>
</dbReference>
<organism evidence="1 2">
    <name type="scientific">Chryseolinea lacunae</name>
    <dbReference type="NCBI Taxonomy" id="2801331"/>
    <lineage>
        <taxon>Bacteria</taxon>
        <taxon>Pseudomonadati</taxon>
        <taxon>Bacteroidota</taxon>
        <taxon>Cytophagia</taxon>
        <taxon>Cytophagales</taxon>
        <taxon>Fulvivirgaceae</taxon>
        <taxon>Chryseolinea</taxon>
    </lineage>
</organism>
<dbReference type="SUPFAM" id="SSF56801">
    <property type="entry name" value="Acetyl-CoA synthetase-like"/>
    <property type="match status" value="1"/>
</dbReference>
<dbReference type="RefSeq" id="WP_202006587.1">
    <property type="nucleotide sequence ID" value="NZ_JAERRB010000001.1"/>
</dbReference>
<sequence>METFKSFESKLYTLNDESFADIALQLFRFQAVHNPIYRSFITHLAIDINRVTTLEAIPFLPIAFFKSQLLQTGEWSPEAIFTSSGTTGSATSRHDVHDLNFYLAHAQRCFESFFGPLTDYNFLALLPSYLERKGSSLIAMMDHFIRQSASPWSAFYLHDVDKMLRDLDTLRSNGRKTILWGVSFALLDLAEQFPRDLSPFLIFETGGMKGRKKEMTRAELHTRLTRAFGVDKIYSEYGMTELLSQGYTRGGNTFWCPPALKVVGRDLTDPLQKGLLHETCGINVIDLANIHSVAFIETEDLGKVYPDGSFEILGRMDNSDVRGCNLLIQ</sequence>
<dbReference type="EMBL" id="JAERRB010000001">
    <property type="protein sequence ID" value="MBL0739606.1"/>
    <property type="molecule type" value="Genomic_DNA"/>
</dbReference>
<dbReference type="Gene3D" id="3.40.50.12780">
    <property type="entry name" value="N-terminal domain of ligase-like"/>
    <property type="match status" value="1"/>
</dbReference>
<evidence type="ECO:0000313" key="2">
    <source>
        <dbReference type="Proteomes" id="UP000613030"/>
    </source>
</evidence>
<dbReference type="GO" id="GO:0016740">
    <property type="term" value="F:transferase activity"/>
    <property type="evidence" value="ECO:0007669"/>
    <property type="project" value="UniProtKB-KW"/>
</dbReference>
<dbReference type="Proteomes" id="UP000613030">
    <property type="component" value="Unassembled WGS sequence"/>
</dbReference>
<protein>
    <submittedName>
        <fullName evidence="1">Acyl transferase</fullName>
    </submittedName>
</protein>
<comment type="caution">
    <text evidence="1">The sequence shown here is derived from an EMBL/GenBank/DDBJ whole genome shotgun (WGS) entry which is preliminary data.</text>
</comment>
<accession>A0ABS1KJH5</accession>
<proteinExistence type="predicted"/>
<reference evidence="1 2" key="1">
    <citation type="submission" date="2021-01" db="EMBL/GenBank/DDBJ databases">
        <title>Chryseolinea sp. Jin1 Genome sequencing and assembly.</title>
        <authorList>
            <person name="Kim I."/>
        </authorList>
    </citation>
    <scope>NUCLEOTIDE SEQUENCE [LARGE SCALE GENOMIC DNA]</scope>
    <source>
        <strain evidence="1 2">Jin1</strain>
    </source>
</reference>
<name>A0ABS1KJH5_9BACT</name>